<name>A0A0K1PGY6_9BACT</name>
<sequence length="55" mass="5733">MGEQTVRRRSAGLSLLGPSSMKVPSGSSMCRYAVLRGEKAPDDALALELGAKGLL</sequence>
<dbReference type="EMBL" id="CP012332">
    <property type="protein sequence ID" value="AKU92762.1"/>
    <property type="molecule type" value="Genomic_DNA"/>
</dbReference>
<evidence type="ECO:0000256" key="1">
    <source>
        <dbReference type="SAM" id="MobiDB-lite"/>
    </source>
</evidence>
<dbReference type="Proteomes" id="UP000055590">
    <property type="component" value="Chromosome"/>
</dbReference>
<keyword evidence="3" id="KW-1185">Reference proteome</keyword>
<reference evidence="2 3" key="1">
    <citation type="submission" date="2015-08" db="EMBL/GenBank/DDBJ databases">
        <authorList>
            <person name="Babu N.S."/>
            <person name="Beckwith C.J."/>
            <person name="Beseler K.G."/>
            <person name="Brison A."/>
            <person name="Carone J.V."/>
            <person name="Caskin T.P."/>
            <person name="Diamond M."/>
            <person name="Durham M.E."/>
            <person name="Foxe J.M."/>
            <person name="Go M."/>
            <person name="Henderson B.A."/>
            <person name="Jones I.B."/>
            <person name="McGettigan J.A."/>
            <person name="Micheletti S.J."/>
            <person name="Nasrallah M.E."/>
            <person name="Ortiz D."/>
            <person name="Piller C.R."/>
            <person name="Privatt S.R."/>
            <person name="Schneider S.L."/>
            <person name="Sharp S."/>
            <person name="Smith T.C."/>
            <person name="Stanton J.D."/>
            <person name="Ullery H.E."/>
            <person name="Wilson R.J."/>
            <person name="Serrano M.G."/>
            <person name="Buck G."/>
            <person name="Lee V."/>
            <person name="Wang Y."/>
            <person name="Carvalho R."/>
            <person name="Voegtly L."/>
            <person name="Shi R."/>
            <person name="Duckworth R."/>
            <person name="Johnson A."/>
            <person name="Loviza R."/>
            <person name="Walstead R."/>
            <person name="Shah Z."/>
            <person name="Kiflezghi M."/>
            <person name="Wade K."/>
            <person name="Ball S.L."/>
            <person name="Bradley K.W."/>
            <person name="Asai D.J."/>
            <person name="Bowman C.A."/>
            <person name="Russell D.A."/>
            <person name="Pope W.H."/>
            <person name="Jacobs-Sera D."/>
            <person name="Hendrix R.W."/>
            <person name="Hatfull G.F."/>
        </authorList>
    </citation>
    <scope>NUCLEOTIDE SEQUENCE [LARGE SCALE GENOMIC DNA]</scope>
    <source>
        <strain evidence="2 3">DSM 27710</strain>
    </source>
</reference>
<accession>A0A0K1PGY6</accession>
<feature type="region of interest" description="Disordered" evidence="1">
    <location>
        <begin position="1"/>
        <end position="25"/>
    </location>
</feature>
<evidence type="ECO:0000313" key="2">
    <source>
        <dbReference type="EMBL" id="AKU92762.1"/>
    </source>
</evidence>
<organism evidence="2 3">
    <name type="scientific">Vulgatibacter incomptus</name>
    <dbReference type="NCBI Taxonomy" id="1391653"/>
    <lineage>
        <taxon>Bacteria</taxon>
        <taxon>Pseudomonadati</taxon>
        <taxon>Myxococcota</taxon>
        <taxon>Myxococcia</taxon>
        <taxon>Myxococcales</taxon>
        <taxon>Cystobacterineae</taxon>
        <taxon>Vulgatibacteraceae</taxon>
        <taxon>Vulgatibacter</taxon>
    </lineage>
</organism>
<proteinExistence type="predicted"/>
<dbReference type="AlphaFoldDB" id="A0A0K1PGY6"/>
<protein>
    <submittedName>
        <fullName evidence="2">Uncharacterized protein</fullName>
    </submittedName>
</protein>
<evidence type="ECO:0000313" key="3">
    <source>
        <dbReference type="Proteomes" id="UP000055590"/>
    </source>
</evidence>
<gene>
    <name evidence="2" type="ORF">AKJ08_3149</name>
</gene>
<dbReference type="KEGG" id="vin:AKJ08_3149"/>